<evidence type="ECO:0000256" key="1">
    <source>
        <dbReference type="SAM" id="Phobius"/>
    </source>
</evidence>
<feature type="transmembrane region" description="Helical" evidence="1">
    <location>
        <begin position="52"/>
        <end position="73"/>
    </location>
</feature>
<proteinExistence type="predicted"/>
<feature type="transmembrane region" description="Helical" evidence="1">
    <location>
        <begin position="114"/>
        <end position="135"/>
    </location>
</feature>
<feature type="transmembrane region" description="Helical" evidence="1">
    <location>
        <begin position="141"/>
        <end position="164"/>
    </location>
</feature>
<organism evidence="2 3">
    <name type="scientific">Nocardioides mangrovi</name>
    <dbReference type="NCBI Taxonomy" id="2874580"/>
    <lineage>
        <taxon>Bacteria</taxon>
        <taxon>Bacillati</taxon>
        <taxon>Actinomycetota</taxon>
        <taxon>Actinomycetes</taxon>
        <taxon>Propionibacteriales</taxon>
        <taxon>Nocardioidaceae</taxon>
        <taxon>Nocardioides</taxon>
    </lineage>
</organism>
<dbReference type="Pfam" id="PF06496">
    <property type="entry name" value="DUF1097"/>
    <property type="match status" value="1"/>
</dbReference>
<keyword evidence="3" id="KW-1185">Reference proteome</keyword>
<reference evidence="2 3" key="1">
    <citation type="submission" date="2021-09" db="EMBL/GenBank/DDBJ databases">
        <title>Whole genome sequence of Nocardioides sp. GBK3QG-3.</title>
        <authorList>
            <person name="Tuo L."/>
        </authorList>
    </citation>
    <scope>NUCLEOTIDE SEQUENCE [LARGE SCALE GENOMIC DNA]</scope>
    <source>
        <strain evidence="2 3">GBK3QG-3</strain>
    </source>
</reference>
<feature type="transmembrane region" description="Helical" evidence="1">
    <location>
        <begin position="85"/>
        <end position="107"/>
    </location>
</feature>
<feature type="transmembrane region" description="Helical" evidence="1">
    <location>
        <begin position="15"/>
        <end position="40"/>
    </location>
</feature>
<keyword evidence="1" id="KW-1133">Transmembrane helix</keyword>
<dbReference type="InterPro" id="IPR009476">
    <property type="entry name" value="DUF1097"/>
</dbReference>
<dbReference type="EMBL" id="JAIQZJ010000009">
    <property type="protein sequence ID" value="MBZ5739614.1"/>
    <property type="molecule type" value="Genomic_DNA"/>
</dbReference>
<keyword evidence="1" id="KW-0812">Transmembrane</keyword>
<sequence>MNRLRSLPHEVTASILAATTAFIGGTALHLPPWAIFIGWAGTYLAGGPRPDVLRSMGAAMPAGSTFALVIVLLDDRVGTALGDSQLAMDVVLAALILLVNTALMYAGRTRLLHLVPAMFLGFASYFATFYGGFGWAPGNAWAAWVAVVAMNALGPVFAIAATWLDGSVATSDDVPPAGAQASEQVPEVARS</sequence>
<gene>
    <name evidence="2" type="ORF">K8U61_15675</name>
</gene>
<evidence type="ECO:0000313" key="3">
    <source>
        <dbReference type="Proteomes" id="UP000780875"/>
    </source>
</evidence>
<protein>
    <submittedName>
        <fullName evidence="2">DUF1097 domain-containing protein</fullName>
    </submittedName>
</protein>
<accession>A0ABS7UF21</accession>
<evidence type="ECO:0000313" key="2">
    <source>
        <dbReference type="EMBL" id="MBZ5739614.1"/>
    </source>
</evidence>
<name>A0ABS7UF21_9ACTN</name>
<keyword evidence="1" id="KW-0472">Membrane</keyword>
<dbReference type="Proteomes" id="UP000780875">
    <property type="component" value="Unassembled WGS sequence"/>
</dbReference>
<dbReference type="RefSeq" id="WP_224123984.1">
    <property type="nucleotide sequence ID" value="NZ_JAIQZJ010000009.1"/>
</dbReference>
<comment type="caution">
    <text evidence="2">The sequence shown here is derived from an EMBL/GenBank/DDBJ whole genome shotgun (WGS) entry which is preliminary data.</text>
</comment>